<evidence type="ECO:0000313" key="1">
    <source>
        <dbReference type="EMBL" id="VFK79729.1"/>
    </source>
</evidence>
<organism evidence="1">
    <name type="scientific">Candidatus Kentrum sp. SD</name>
    <dbReference type="NCBI Taxonomy" id="2126332"/>
    <lineage>
        <taxon>Bacteria</taxon>
        <taxon>Pseudomonadati</taxon>
        <taxon>Pseudomonadota</taxon>
        <taxon>Gammaproteobacteria</taxon>
        <taxon>Candidatus Kentrum</taxon>
    </lineage>
</organism>
<reference evidence="1" key="1">
    <citation type="submission" date="2019-02" db="EMBL/GenBank/DDBJ databases">
        <authorList>
            <person name="Gruber-Vodicka R. H."/>
            <person name="Seah K. B. B."/>
        </authorList>
    </citation>
    <scope>NUCLEOTIDE SEQUENCE</scope>
    <source>
        <strain evidence="1">BECK_S127</strain>
    </source>
</reference>
<accession>A0A451BN35</accession>
<sequence>MFRYRKNKDSEKTGARARNTPFGTYCYALANQEHSRTRSVRMYILFISRSALQMDLVLTVLY</sequence>
<dbReference type="EMBL" id="CAADHB010000062">
    <property type="protein sequence ID" value="VFK79729.1"/>
    <property type="molecule type" value="Genomic_DNA"/>
</dbReference>
<protein>
    <submittedName>
        <fullName evidence="1">Uncharacterized protein</fullName>
    </submittedName>
</protein>
<dbReference type="AlphaFoldDB" id="A0A451BN35"/>
<gene>
    <name evidence="1" type="ORF">BECKSD772D_GA0070982_106210</name>
</gene>
<proteinExistence type="predicted"/>
<name>A0A451BN35_9GAMM</name>